<protein>
    <submittedName>
        <fullName evidence="1">Uncharacterized protein</fullName>
    </submittedName>
</protein>
<accession>A0A150M8P1</accession>
<sequence length="98" mass="10759">MPSFAHAGCLSPGKGGKSGFAGSRPFHFLFFGGFSESCRRKARQGLFMVSGRTGAELLPDGGRMMKRAAIRRFFAAIVARKRGFTPAFVEIYFVEVNF</sequence>
<gene>
    <name evidence="1" type="ORF">B4135_0221</name>
</gene>
<dbReference type="EMBL" id="LQYT01000025">
    <property type="protein sequence ID" value="KYD20974.1"/>
    <property type="molecule type" value="Genomic_DNA"/>
</dbReference>
<evidence type="ECO:0000313" key="2">
    <source>
        <dbReference type="Proteomes" id="UP000075683"/>
    </source>
</evidence>
<proteinExistence type="predicted"/>
<name>A0A150M8P1_9BACI</name>
<organism evidence="1 2">
    <name type="scientific">Caldibacillus debilis</name>
    <dbReference type="NCBI Taxonomy" id="301148"/>
    <lineage>
        <taxon>Bacteria</taxon>
        <taxon>Bacillati</taxon>
        <taxon>Bacillota</taxon>
        <taxon>Bacilli</taxon>
        <taxon>Bacillales</taxon>
        <taxon>Bacillaceae</taxon>
        <taxon>Caldibacillus</taxon>
    </lineage>
</organism>
<dbReference type="STRING" id="301148.B4135_0221"/>
<dbReference type="AlphaFoldDB" id="A0A150M8P1"/>
<evidence type="ECO:0000313" key="1">
    <source>
        <dbReference type="EMBL" id="KYD20974.1"/>
    </source>
</evidence>
<dbReference type="Proteomes" id="UP000075683">
    <property type="component" value="Unassembled WGS sequence"/>
</dbReference>
<reference evidence="1 2" key="1">
    <citation type="submission" date="2016-01" db="EMBL/GenBank/DDBJ databases">
        <title>Draft Genome Sequences of Seven Thermophilic Sporeformers Isolated from Foods.</title>
        <authorList>
            <person name="Berendsen E.M."/>
            <person name="Wells-Bennik M.H."/>
            <person name="Krawcyk A.O."/>
            <person name="De Jong A."/>
            <person name="Holsappel S."/>
            <person name="Eijlander R.T."/>
            <person name="Kuipers O.P."/>
        </authorList>
    </citation>
    <scope>NUCLEOTIDE SEQUENCE [LARGE SCALE GENOMIC DNA]</scope>
    <source>
        <strain evidence="1 2">B4135</strain>
    </source>
</reference>
<comment type="caution">
    <text evidence="1">The sequence shown here is derived from an EMBL/GenBank/DDBJ whole genome shotgun (WGS) entry which is preliminary data.</text>
</comment>